<keyword evidence="2" id="KW-1003">Cell membrane</keyword>
<gene>
    <name evidence="10" type="ORF">A3840_14890</name>
</gene>
<dbReference type="EMBL" id="LVVY01000113">
    <property type="protein sequence ID" value="OAM75229.1"/>
    <property type="molecule type" value="Genomic_DNA"/>
</dbReference>
<name>A0A178HRD6_9HYPH</name>
<keyword evidence="5 8" id="KW-0472">Membrane</keyword>
<comment type="subcellular location">
    <subcellularLocation>
        <location evidence="1">Cell membrane</location>
        <topology evidence="1">Multi-pass membrane protein</topology>
    </subcellularLocation>
</comment>
<reference evidence="10 11" key="1">
    <citation type="submission" date="2016-03" db="EMBL/GenBank/DDBJ databases">
        <title>Genome sequencing of Devosia sp. S37.</title>
        <authorList>
            <person name="Mohd Nor M."/>
        </authorList>
    </citation>
    <scope>NUCLEOTIDE SEQUENCE [LARGE SCALE GENOMIC DNA]</scope>
    <source>
        <strain evidence="10 11">S37</strain>
    </source>
</reference>
<dbReference type="InterPro" id="IPR050445">
    <property type="entry name" value="Bact_polysacc_biosynth/exp"/>
</dbReference>
<dbReference type="GO" id="GO:0004713">
    <property type="term" value="F:protein tyrosine kinase activity"/>
    <property type="evidence" value="ECO:0007669"/>
    <property type="project" value="TreeGrafter"/>
</dbReference>
<evidence type="ECO:0000256" key="4">
    <source>
        <dbReference type="ARBA" id="ARBA00022989"/>
    </source>
</evidence>
<dbReference type="InterPro" id="IPR003856">
    <property type="entry name" value="LPS_length_determ_N"/>
</dbReference>
<feature type="transmembrane region" description="Helical" evidence="8">
    <location>
        <begin position="29"/>
        <end position="46"/>
    </location>
</feature>
<keyword evidence="11" id="KW-1185">Reference proteome</keyword>
<evidence type="ECO:0000256" key="1">
    <source>
        <dbReference type="ARBA" id="ARBA00004651"/>
    </source>
</evidence>
<keyword evidence="6" id="KW-0175">Coiled coil</keyword>
<dbReference type="AlphaFoldDB" id="A0A178HRD6"/>
<evidence type="ECO:0000256" key="3">
    <source>
        <dbReference type="ARBA" id="ARBA00022692"/>
    </source>
</evidence>
<evidence type="ECO:0000256" key="7">
    <source>
        <dbReference type="SAM" id="MobiDB-lite"/>
    </source>
</evidence>
<dbReference type="PANTHER" id="PTHR32309">
    <property type="entry name" value="TYROSINE-PROTEIN KINASE"/>
    <property type="match status" value="1"/>
</dbReference>
<evidence type="ECO:0000256" key="6">
    <source>
        <dbReference type="SAM" id="Coils"/>
    </source>
</evidence>
<dbReference type="Proteomes" id="UP000078389">
    <property type="component" value="Unassembled WGS sequence"/>
</dbReference>
<evidence type="ECO:0000256" key="8">
    <source>
        <dbReference type="SAM" id="Phobius"/>
    </source>
</evidence>
<feature type="coiled-coil region" evidence="6">
    <location>
        <begin position="292"/>
        <end position="340"/>
    </location>
</feature>
<comment type="caution">
    <text evidence="10">The sequence shown here is derived from an EMBL/GenBank/DDBJ whole genome shotgun (WGS) entry which is preliminary data.</text>
</comment>
<evidence type="ECO:0000256" key="2">
    <source>
        <dbReference type="ARBA" id="ARBA00022475"/>
    </source>
</evidence>
<keyword evidence="4 8" id="KW-1133">Transmembrane helix</keyword>
<evidence type="ECO:0000313" key="11">
    <source>
        <dbReference type="Proteomes" id="UP000078389"/>
    </source>
</evidence>
<evidence type="ECO:0000313" key="10">
    <source>
        <dbReference type="EMBL" id="OAM75229.1"/>
    </source>
</evidence>
<dbReference type="PANTHER" id="PTHR32309:SF13">
    <property type="entry name" value="FERRIC ENTEROBACTIN TRANSPORT PROTEIN FEPE"/>
    <property type="match status" value="1"/>
</dbReference>
<sequence length="788" mass="83635">MAFDSSVHEDARIDIAALLGAIVRRLPRILLVTLVLLVAGFVVLMFQPRLYESAAAILVEPRANVYLRASNEQVQSAQGNAAGVVSSQIELLKSRDTLLTVIDKLDLRSVPEFNGGGGGVSPLGMISQLIGRRAATPNSIDETVLGTLYDRLTVVQERDSAIISVLVRSTDPQLAASIANAVANAHVARRADLSISDTAEASGWLLDEINRLRVSVQEAESAVADFKVANDLFTGQNNTSLLDQQLSTIASQITTAQERKNTALSRASLIRGLIDSGQPIEGVADVRNSLVIQQLSQEKARLQGELAQRSATLLASHPTIRALNAQVAELDNQIRQEGRRVAAALESEAQIEADLETSLQADLDRAKVSASTATRDNVTLDGLEREAKAQRDLLESYLLRYNEASSRVDANSALPDVRVVSVAAPSVTPASPKTSLIMVAIGIVSVAVQVGAVAFGELMSGRALTPIIRVRPQDELDSVPFDEAELEPEQRPEPVEAVAGAELATDAARENGPTEPAFEQDSMPLPAADAEPSAAEVTSAEAEQTDAPAPSNTSRFLQTLLAGAMRKDRERVEPVAVTVESEHAPAEPEAVSPAGGVEEAANSHPVAATLRYADLVSDLVLGRTHLLLLADQGEARPSRKMAQDLVGDALAKGLSVALIDAGTGQRTESAGITDLSTSQASFGDVVQKSADNSFAEVSWGRGEMIARNSNRPLVLTEALTDIYEVVVVLTGRVDRGSTLGMFSELGGRIILVTGDEEDADLAQEMRRRLEEAGLPRVEIAALAEPVAA</sequence>
<dbReference type="STRING" id="1770058.A3840_14890"/>
<feature type="region of interest" description="Disordered" evidence="7">
    <location>
        <begin position="510"/>
        <end position="552"/>
    </location>
</feature>
<organism evidence="10 11">
    <name type="scientific">Devosia elaeis</name>
    <dbReference type="NCBI Taxonomy" id="1770058"/>
    <lineage>
        <taxon>Bacteria</taxon>
        <taxon>Pseudomonadati</taxon>
        <taxon>Pseudomonadota</taxon>
        <taxon>Alphaproteobacteria</taxon>
        <taxon>Hyphomicrobiales</taxon>
        <taxon>Devosiaceae</taxon>
        <taxon>Devosia</taxon>
    </lineage>
</organism>
<protein>
    <recommendedName>
        <fullName evidence="9">Polysaccharide chain length determinant N-terminal domain-containing protein</fullName>
    </recommendedName>
</protein>
<evidence type="ECO:0000256" key="5">
    <source>
        <dbReference type="ARBA" id="ARBA00023136"/>
    </source>
</evidence>
<evidence type="ECO:0000259" key="9">
    <source>
        <dbReference type="Pfam" id="PF02706"/>
    </source>
</evidence>
<accession>A0A178HRD6</accession>
<dbReference type="Pfam" id="PF02706">
    <property type="entry name" value="Wzz"/>
    <property type="match status" value="1"/>
</dbReference>
<dbReference type="GO" id="GO:0005886">
    <property type="term" value="C:plasma membrane"/>
    <property type="evidence" value="ECO:0007669"/>
    <property type="project" value="UniProtKB-SubCell"/>
</dbReference>
<feature type="domain" description="Polysaccharide chain length determinant N-terminal" evidence="9">
    <location>
        <begin position="12"/>
        <end position="105"/>
    </location>
</feature>
<proteinExistence type="predicted"/>
<dbReference type="RefSeq" id="WP_067458476.1">
    <property type="nucleotide sequence ID" value="NZ_LVVY01000113.1"/>
</dbReference>
<keyword evidence="3 8" id="KW-0812">Transmembrane</keyword>